<keyword evidence="1" id="KW-1133">Transmembrane helix</keyword>
<proteinExistence type="predicted"/>
<accession>A0A271LF99</accession>
<dbReference type="AlphaFoldDB" id="A0A271LF99"/>
<feature type="transmembrane region" description="Helical" evidence="1">
    <location>
        <begin position="27"/>
        <end position="50"/>
    </location>
</feature>
<name>A0A271LF99_9HYPH</name>
<keyword evidence="1" id="KW-0472">Membrane</keyword>
<organism evidence="2 3">
    <name type="scientific">Mesorhizobium temperatum</name>
    <dbReference type="NCBI Taxonomy" id="241416"/>
    <lineage>
        <taxon>Bacteria</taxon>
        <taxon>Pseudomonadati</taxon>
        <taxon>Pseudomonadota</taxon>
        <taxon>Alphaproteobacteria</taxon>
        <taxon>Hyphomicrobiales</taxon>
        <taxon>Phyllobacteriaceae</taxon>
        <taxon>Mesorhizobium</taxon>
    </lineage>
</organism>
<protein>
    <submittedName>
        <fullName evidence="2">Uncharacterized protein</fullName>
    </submittedName>
</protein>
<dbReference type="RefSeq" id="WP_095494829.1">
    <property type="nucleotide sequence ID" value="NZ_NPKJ01000062.1"/>
</dbReference>
<dbReference type="Proteomes" id="UP000216442">
    <property type="component" value="Unassembled WGS sequence"/>
</dbReference>
<gene>
    <name evidence="2" type="ORF">CIT26_23600</name>
</gene>
<comment type="caution">
    <text evidence="2">The sequence shown here is derived from an EMBL/GenBank/DDBJ whole genome shotgun (WGS) entry which is preliminary data.</text>
</comment>
<evidence type="ECO:0000313" key="2">
    <source>
        <dbReference type="EMBL" id="PAQ06781.1"/>
    </source>
</evidence>
<evidence type="ECO:0000256" key="1">
    <source>
        <dbReference type="SAM" id="Phobius"/>
    </source>
</evidence>
<dbReference type="EMBL" id="NPKJ01000062">
    <property type="protein sequence ID" value="PAQ06781.1"/>
    <property type="molecule type" value="Genomic_DNA"/>
</dbReference>
<evidence type="ECO:0000313" key="3">
    <source>
        <dbReference type="Proteomes" id="UP000216442"/>
    </source>
</evidence>
<sequence length="75" mass="8032">MVAILIDSASKKKIVPAQPGFWQNPRYSGFGILIGLLGVVAIAIAITSFIDRPDGGGTFEKCWNYGGRSDDTINC</sequence>
<keyword evidence="1" id="KW-0812">Transmembrane</keyword>
<keyword evidence="3" id="KW-1185">Reference proteome</keyword>
<reference evidence="2 3" key="1">
    <citation type="submission" date="2017-08" db="EMBL/GenBank/DDBJ databases">
        <title>Mesorhizobium wenxinae sp. nov., a novel rhizobial species isolated from root nodules of chickpea (Cicer arietinum L.).</title>
        <authorList>
            <person name="Zhang J."/>
        </authorList>
    </citation>
    <scope>NUCLEOTIDE SEQUENCE [LARGE SCALE GENOMIC DNA]</scope>
    <source>
        <strain evidence="2 3">SDW018</strain>
    </source>
</reference>